<keyword evidence="5 12" id="KW-0732">Signal</keyword>
<dbReference type="GO" id="GO:0030245">
    <property type="term" value="P:cellulose catabolic process"/>
    <property type="evidence" value="ECO:0007669"/>
    <property type="project" value="UniProtKB-UniPathway"/>
</dbReference>
<dbReference type="PROSITE" id="PS00775">
    <property type="entry name" value="GLYCOSYL_HYDROL_F3"/>
    <property type="match status" value="1"/>
</dbReference>
<evidence type="ECO:0000256" key="4">
    <source>
        <dbReference type="ARBA" id="ARBA00012744"/>
    </source>
</evidence>
<dbReference type="InterPro" id="IPR002772">
    <property type="entry name" value="Glyco_hydro_3_C"/>
</dbReference>
<evidence type="ECO:0000259" key="13">
    <source>
        <dbReference type="SMART" id="SM01217"/>
    </source>
</evidence>
<dbReference type="GO" id="GO:0008422">
    <property type="term" value="F:beta-glucosidase activity"/>
    <property type="evidence" value="ECO:0007669"/>
    <property type="project" value="UniProtKB-EC"/>
</dbReference>
<dbReference type="UniPathway" id="UPA00696"/>
<comment type="catalytic activity">
    <reaction evidence="1 11">
        <text>Hydrolysis of terminal, non-reducing beta-D-glucosyl residues with release of beta-D-glucose.</text>
        <dbReference type="EC" id="3.2.1.21"/>
    </reaction>
</comment>
<keyword evidence="8 11" id="KW-0119">Carbohydrate metabolism</keyword>
<dbReference type="InterPro" id="IPR026891">
    <property type="entry name" value="Fn3-like"/>
</dbReference>
<dbReference type="PANTHER" id="PTHR42715">
    <property type="entry name" value="BETA-GLUCOSIDASE"/>
    <property type="match status" value="1"/>
</dbReference>
<evidence type="ECO:0000256" key="12">
    <source>
        <dbReference type="SAM" id="SignalP"/>
    </source>
</evidence>
<dbReference type="Proteomes" id="UP000053259">
    <property type="component" value="Unassembled WGS sequence"/>
</dbReference>
<dbReference type="SUPFAM" id="SSF51445">
    <property type="entry name" value="(Trans)glycosidases"/>
    <property type="match status" value="1"/>
</dbReference>
<keyword evidence="7" id="KW-0325">Glycoprotein</keyword>
<evidence type="ECO:0000256" key="8">
    <source>
        <dbReference type="ARBA" id="ARBA00023277"/>
    </source>
</evidence>
<dbReference type="RefSeq" id="XP_016216064.1">
    <property type="nucleotide sequence ID" value="XM_016355758.1"/>
</dbReference>
<proteinExistence type="inferred from homology"/>
<evidence type="ECO:0000256" key="10">
    <source>
        <dbReference type="ARBA" id="ARBA00023326"/>
    </source>
</evidence>
<comment type="similarity">
    <text evidence="3 11">Belongs to the glycosyl hydrolase 3 family.</text>
</comment>
<dbReference type="STRING" id="253628.A0A0D2AHY1"/>
<keyword evidence="15" id="KW-1185">Reference proteome</keyword>
<dbReference type="VEuPathDB" id="FungiDB:PV09_02675"/>
<dbReference type="GeneID" id="27310648"/>
<dbReference type="OrthoDB" id="416222at2759"/>
<dbReference type="AlphaFoldDB" id="A0A0D2AHY1"/>
<evidence type="ECO:0000256" key="1">
    <source>
        <dbReference type="ARBA" id="ARBA00000448"/>
    </source>
</evidence>
<dbReference type="Pfam" id="PF14310">
    <property type="entry name" value="Fn3-like"/>
    <property type="match status" value="1"/>
</dbReference>
<feature type="chain" id="PRO_5002238349" description="beta-glucosidase" evidence="12">
    <location>
        <begin position="17"/>
        <end position="885"/>
    </location>
</feature>
<dbReference type="SUPFAM" id="SSF52279">
    <property type="entry name" value="Beta-D-glucan exohydrolase, C-terminal domain"/>
    <property type="match status" value="1"/>
</dbReference>
<dbReference type="PRINTS" id="PR00133">
    <property type="entry name" value="GLHYDRLASE3"/>
</dbReference>
<dbReference type="InterPro" id="IPR036881">
    <property type="entry name" value="Glyco_hydro_3_C_sf"/>
</dbReference>
<name>A0A0D2AHY1_9PEZI</name>
<dbReference type="EC" id="3.2.1.21" evidence="4 11"/>
<dbReference type="FunFam" id="3.20.20.300:FF:000002">
    <property type="entry name" value="Probable beta-glucosidase"/>
    <property type="match status" value="1"/>
</dbReference>
<dbReference type="FunFam" id="3.40.50.1700:FF:000003">
    <property type="entry name" value="Probable beta-glucosidase"/>
    <property type="match status" value="1"/>
</dbReference>
<evidence type="ECO:0000256" key="9">
    <source>
        <dbReference type="ARBA" id="ARBA00023295"/>
    </source>
</evidence>
<dbReference type="InterPro" id="IPR019800">
    <property type="entry name" value="Glyco_hydro_3_AS"/>
</dbReference>
<accession>A0A0D2AHY1</accession>
<feature type="domain" description="Fibronectin type III-like" evidence="13">
    <location>
        <begin position="800"/>
        <end position="868"/>
    </location>
</feature>
<keyword evidence="10 11" id="KW-0624">Polysaccharide degradation</keyword>
<sequence>MLRYVAICAVVAVTVCDLLLPLDRIPPGPPVRKQSLNIGPYESSPPKYPSPWMDGSGQWSSAYARAQEFVKQMTLLEKINLTTGTGWESGPCVGTTGSVPRLGIPNLCMQDSPLGVRLTDYNSGFPAGGTVAASWDRNVWYTRGYDMGMEHRGKGVDVQLGPVVGPLGRAPEGGRNWEGFSPDPVLSGVAVSETVKGIQDAGVIACTKHYILNEQEHFRQSGEAQGYGFNISESISSNIDDITIHELYLWPFADAVRAGTGAIMCSYNQVNNSYACQNSYTMNYLLKGELGFQGFVMSDWGAQHAGVSTSLAGLDMTMPGDSSFNSGVSFWGANMTLAVLNGTVPEWRIDDMATRIMAAYFLVGRDKYRVPVNFNSWSLDTYGYEHAYAKEGYGLINQHVDVRGEHGNDIREHAAKSTILLKNVNGALPLTGKEKFTGVFGEDADTNVYGPNGCSDRGCDNGTLAMGWGSGTANFPYIVTPLTAIQNEVLTTSGNVVQSVTNNWAYDEIAAVAQQASVSIVFVNSDSGEGYISVDGNEGDRNNLTAWRNGETLIQNVTAVCNNTIVVVHSVGPILLTNFYDNPNVTAIVWAGLPGEQTGNSLTDVLYGRVNPGGKLPFTLGASREDYGTDVMYEPNNGNNAPQLDFSEGVFIDYRHFDKNNINPIYEFGYGMSYTTFSYSGLQVQSHAVSAYQPTTGTTAPAPVLGTYSNDTADYQYPSGFQPVSNYIYPYLNGTDPKTAAGSTDYGLPSDQWLPSNATDGSAQLKVPAGGAPGGNPQLYDVLFTVTATITNTGSVAGDEVVQLYVSRGGPNDPVRDLRGFDRLTIAPGASATFTANLTRKDLSNWDPASQNWVITSYPKTVYVGASSRNLALNATLDLSNVGGS</sequence>
<dbReference type="InterPro" id="IPR050288">
    <property type="entry name" value="Cellulose_deg_GH3"/>
</dbReference>
<dbReference type="Pfam" id="PF01915">
    <property type="entry name" value="Glyco_hydro_3_C"/>
    <property type="match status" value="1"/>
</dbReference>
<feature type="signal peptide" evidence="12">
    <location>
        <begin position="1"/>
        <end position="16"/>
    </location>
</feature>
<evidence type="ECO:0000256" key="2">
    <source>
        <dbReference type="ARBA" id="ARBA00004987"/>
    </source>
</evidence>
<dbReference type="InterPro" id="IPR001764">
    <property type="entry name" value="Glyco_hydro_3_N"/>
</dbReference>
<dbReference type="EMBL" id="KN847535">
    <property type="protein sequence ID" value="KIW06195.1"/>
    <property type="molecule type" value="Genomic_DNA"/>
</dbReference>
<evidence type="ECO:0000256" key="6">
    <source>
        <dbReference type="ARBA" id="ARBA00022801"/>
    </source>
</evidence>
<dbReference type="Gene3D" id="3.40.50.1700">
    <property type="entry name" value="Glycoside hydrolase family 3 C-terminal domain"/>
    <property type="match status" value="1"/>
</dbReference>
<dbReference type="InParanoid" id="A0A0D2AHY1"/>
<evidence type="ECO:0000256" key="5">
    <source>
        <dbReference type="ARBA" id="ARBA00022729"/>
    </source>
</evidence>
<dbReference type="Gene3D" id="2.60.40.10">
    <property type="entry name" value="Immunoglobulins"/>
    <property type="match status" value="1"/>
</dbReference>
<protein>
    <recommendedName>
        <fullName evidence="4 11">beta-glucosidase</fullName>
        <ecNumber evidence="4 11">3.2.1.21</ecNumber>
    </recommendedName>
</protein>
<dbReference type="Pfam" id="PF00933">
    <property type="entry name" value="Glyco_hydro_3"/>
    <property type="match status" value="1"/>
</dbReference>
<gene>
    <name evidence="14" type="ORF">PV09_02675</name>
</gene>
<dbReference type="InterPro" id="IPR036962">
    <property type="entry name" value="Glyco_hydro_3_N_sf"/>
</dbReference>
<evidence type="ECO:0000313" key="14">
    <source>
        <dbReference type="EMBL" id="KIW06195.1"/>
    </source>
</evidence>
<dbReference type="InterPro" id="IPR017853">
    <property type="entry name" value="GH"/>
</dbReference>
<keyword evidence="6 11" id="KW-0378">Hydrolase</keyword>
<keyword evidence="9 11" id="KW-0326">Glycosidase</keyword>
<evidence type="ECO:0000256" key="11">
    <source>
        <dbReference type="RuleBase" id="RU361161"/>
    </source>
</evidence>
<dbReference type="Gene3D" id="3.20.20.300">
    <property type="entry name" value="Glycoside hydrolase, family 3, N-terminal domain"/>
    <property type="match status" value="1"/>
</dbReference>
<comment type="pathway">
    <text evidence="2 11">Glycan metabolism; cellulose degradation.</text>
</comment>
<organism evidence="14 15">
    <name type="scientific">Verruconis gallopava</name>
    <dbReference type="NCBI Taxonomy" id="253628"/>
    <lineage>
        <taxon>Eukaryota</taxon>
        <taxon>Fungi</taxon>
        <taxon>Dikarya</taxon>
        <taxon>Ascomycota</taxon>
        <taxon>Pezizomycotina</taxon>
        <taxon>Dothideomycetes</taxon>
        <taxon>Pleosporomycetidae</taxon>
        <taxon>Venturiales</taxon>
        <taxon>Sympoventuriaceae</taxon>
        <taxon>Verruconis</taxon>
    </lineage>
</organism>
<dbReference type="PANTHER" id="PTHR42715:SF29">
    <property type="entry name" value="BETA-GLUCOSIDASE A-RELATED"/>
    <property type="match status" value="1"/>
</dbReference>
<evidence type="ECO:0000256" key="7">
    <source>
        <dbReference type="ARBA" id="ARBA00023180"/>
    </source>
</evidence>
<reference evidence="14 15" key="1">
    <citation type="submission" date="2015-01" db="EMBL/GenBank/DDBJ databases">
        <title>The Genome Sequence of Ochroconis gallopava CBS43764.</title>
        <authorList>
            <consortium name="The Broad Institute Genomics Platform"/>
            <person name="Cuomo C."/>
            <person name="de Hoog S."/>
            <person name="Gorbushina A."/>
            <person name="Stielow B."/>
            <person name="Teixiera M."/>
            <person name="Abouelleil A."/>
            <person name="Chapman S.B."/>
            <person name="Priest M."/>
            <person name="Young S.K."/>
            <person name="Wortman J."/>
            <person name="Nusbaum C."/>
            <person name="Birren B."/>
        </authorList>
    </citation>
    <scope>NUCLEOTIDE SEQUENCE [LARGE SCALE GENOMIC DNA]</scope>
    <source>
        <strain evidence="14 15">CBS 43764</strain>
    </source>
</reference>
<evidence type="ECO:0000313" key="15">
    <source>
        <dbReference type="Proteomes" id="UP000053259"/>
    </source>
</evidence>
<dbReference type="SMART" id="SM01217">
    <property type="entry name" value="Fn3_like"/>
    <property type="match status" value="1"/>
</dbReference>
<evidence type="ECO:0000256" key="3">
    <source>
        <dbReference type="ARBA" id="ARBA00005336"/>
    </source>
</evidence>
<dbReference type="InterPro" id="IPR013783">
    <property type="entry name" value="Ig-like_fold"/>
</dbReference>